<proteinExistence type="predicted"/>
<evidence type="ECO:0000313" key="2">
    <source>
        <dbReference type="Proteomes" id="UP001596417"/>
    </source>
</evidence>
<comment type="caution">
    <text evidence="1">The sequence shown here is derived from an EMBL/GenBank/DDBJ whole genome shotgun (WGS) entry which is preliminary data.</text>
</comment>
<reference evidence="1 2" key="1">
    <citation type="journal article" date="2019" name="Int. J. Syst. Evol. Microbiol.">
        <title>The Global Catalogue of Microorganisms (GCM) 10K type strain sequencing project: providing services to taxonomists for standard genome sequencing and annotation.</title>
        <authorList>
            <consortium name="The Broad Institute Genomics Platform"/>
            <consortium name="The Broad Institute Genome Sequencing Center for Infectious Disease"/>
            <person name="Wu L."/>
            <person name="Ma J."/>
        </authorList>
    </citation>
    <scope>NUCLEOTIDE SEQUENCE [LARGE SCALE GENOMIC DNA]</scope>
    <source>
        <strain evidence="1 2">RDMS1</strain>
    </source>
</reference>
<dbReference type="AlphaFoldDB" id="A0ABD5YV90"/>
<organism evidence="1 2">
    <name type="scientific">Halocatena marina</name>
    <dbReference type="NCBI Taxonomy" id="2934937"/>
    <lineage>
        <taxon>Archaea</taxon>
        <taxon>Methanobacteriati</taxon>
        <taxon>Methanobacteriota</taxon>
        <taxon>Stenosarchaea group</taxon>
        <taxon>Halobacteria</taxon>
        <taxon>Halobacteriales</taxon>
        <taxon>Natronomonadaceae</taxon>
        <taxon>Halocatena</taxon>
    </lineage>
</organism>
<sequence length="62" mass="7136">MSETIDPTVIAAATGLSEHEVRLVLAQLMPEWLFARYIDDDLAECDYLALRRRAHTECEDDR</sequence>
<dbReference type="Proteomes" id="UP001596417">
    <property type="component" value="Unassembled WGS sequence"/>
</dbReference>
<gene>
    <name evidence="1" type="ORF">ACFQL7_27900</name>
</gene>
<protein>
    <submittedName>
        <fullName evidence="1">Uncharacterized protein</fullName>
    </submittedName>
</protein>
<keyword evidence="2" id="KW-1185">Reference proteome</keyword>
<name>A0ABD5YV90_9EURY</name>
<evidence type="ECO:0000313" key="1">
    <source>
        <dbReference type="EMBL" id="MFC7193235.1"/>
    </source>
</evidence>
<accession>A0ABD5YV90</accession>
<dbReference type="EMBL" id="JBHTAX010000007">
    <property type="protein sequence ID" value="MFC7193235.1"/>
    <property type="molecule type" value="Genomic_DNA"/>
</dbReference>
<dbReference type="RefSeq" id="WP_390207071.1">
    <property type="nucleotide sequence ID" value="NZ_JBHSZC010000006.1"/>
</dbReference>